<dbReference type="InterPro" id="IPR025521">
    <property type="entry name" value="Neprosin_propep"/>
</dbReference>
<keyword evidence="4" id="KW-1185">Reference proteome</keyword>
<dbReference type="EMBL" id="KB870811">
    <property type="protein sequence ID" value="EOA19173.1"/>
    <property type="molecule type" value="Genomic_DNA"/>
</dbReference>
<keyword evidence="1" id="KW-0732">Signal</keyword>
<dbReference type="PANTHER" id="PTHR31589:SF176">
    <property type="entry name" value="NEPROSIN ACTIVATION PEPTIDE DOMAIN-CONTAINING PROTEIN-RELATED"/>
    <property type="match status" value="1"/>
</dbReference>
<dbReference type="PANTHER" id="PTHR31589">
    <property type="entry name" value="PROTEIN, PUTATIVE (DUF239)-RELATED-RELATED"/>
    <property type="match status" value="1"/>
</dbReference>
<evidence type="ECO:0000256" key="1">
    <source>
        <dbReference type="SAM" id="SignalP"/>
    </source>
</evidence>
<feature type="signal peptide" evidence="1">
    <location>
        <begin position="1"/>
        <end position="19"/>
    </location>
</feature>
<reference evidence="4" key="1">
    <citation type="journal article" date="2013" name="Nat. Genet.">
        <title>The Capsella rubella genome and the genomic consequences of rapid mating system evolution.</title>
        <authorList>
            <person name="Slotte T."/>
            <person name="Hazzouri K.M."/>
            <person name="Agren J.A."/>
            <person name="Koenig D."/>
            <person name="Maumus F."/>
            <person name="Guo Y.L."/>
            <person name="Steige K."/>
            <person name="Platts A.E."/>
            <person name="Escobar J.S."/>
            <person name="Newman L.K."/>
            <person name="Wang W."/>
            <person name="Mandakova T."/>
            <person name="Vello E."/>
            <person name="Smith L.M."/>
            <person name="Henz S.R."/>
            <person name="Steffen J."/>
            <person name="Takuno S."/>
            <person name="Brandvain Y."/>
            <person name="Coop G."/>
            <person name="Andolfatto P."/>
            <person name="Hu T.T."/>
            <person name="Blanchette M."/>
            <person name="Clark R.M."/>
            <person name="Quesneville H."/>
            <person name="Nordborg M."/>
            <person name="Gaut B.S."/>
            <person name="Lysak M.A."/>
            <person name="Jenkins J."/>
            <person name="Grimwood J."/>
            <person name="Chapman J."/>
            <person name="Prochnik S."/>
            <person name="Shu S."/>
            <person name="Rokhsar D."/>
            <person name="Schmutz J."/>
            <person name="Weigel D."/>
            <person name="Wright S.I."/>
        </authorList>
    </citation>
    <scope>NUCLEOTIDE SEQUENCE [LARGE SCALE GENOMIC DNA]</scope>
    <source>
        <strain evidence="4">cv. Monte Gargano</strain>
    </source>
</reference>
<dbReference type="InterPro" id="IPR053168">
    <property type="entry name" value="Glutamic_endopeptidase"/>
</dbReference>
<feature type="non-terminal residue" evidence="3">
    <location>
        <position position="1"/>
    </location>
</feature>
<dbReference type="KEGG" id="crb:17878687"/>
<protein>
    <recommendedName>
        <fullName evidence="2">Neprosin PEP catalytic domain-containing protein</fullName>
    </recommendedName>
</protein>
<evidence type="ECO:0000313" key="3">
    <source>
        <dbReference type="EMBL" id="EOA19173.1"/>
    </source>
</evidence>
<dbReference type="Pfam" id="PF14365">
    <property type="entry name" value="Neprosin_AP"/>
    <property type="match status" value="1"/>
</dbReference>
<dbReference type="STRING" id="81985.R0H6I8"/>
<organism evidence="3 4">
    <name type="scientific">Capsella rubella</name>
    <dbReference type="NCBI Taxonomy" id="81985"/>
    <lineage>
        <taxon>Eukaryota</taxon>
        <taxon>Viridiplantae</taxon>
        <taxon>Streptophyta</taxon>
        <taxon>Embryophyta</taxon>
        <taxon>Tracheophyta</taxon>
        <taxon>Spermatophyta</taxon>
        <taxon>Magnoliopsida</taxon>
        <taxon>eudicotyledons</taxon>
        <taxon>Gunneridae</taxon>
        <taxon>Pentapetalae</taxon>
        <taxon>rosids</taxon>
        <taxon>malvids</taxon>
        <taxon>Brassicales</taxon>
        <taxon>Brassicaceae</taxon>
        <taxon>Camelineae</taxon>
        <taxon>Capsella</taxon>
    </lineage>
</organism>
<evidence type="ECO:0000259" key="2">
    <source>
        <dbReference type="PROSITE" id="PS52045"/>
    </source>
</evidence>
<proteinExistence type="predicted"/>
<dbReference type="Pfam" id="PF03080">
    <property type="entry name" value="Neprosin"/>
    <property type="match status" value="1"/>
</dbReference>
<dbReference type="OrthoDB" id="1858978at2759"/>
<name>R0H6I8_9BRAS</name>
<dbReference type="Proteomes" id="UP000029121">
    <property type="component" value="Unassembled WGS sequence"/>
</dbReference>
<dbReference type="eggNOG" id="ENOG502RY8N">
    <property type="taxonomic scope" value="Eukaryota"/>
</dbReference>
<gene>
    <name evidence="3" type="ORF">CARUB_v10007852mg</name>
</gene>
<dbReference type="InterPro" id="IPR004314">
    <property type="entry name" value="Neprosin"/>
</dbReference>
<evidence type="ECO:0000313" key="4">
    <source>
        <dbReference type="Proteomes" id="UP000029121"/>
    </source>
</evidence>
<feature type="domain" description="Neprosin PEP catalytic" evidence="2">
    <location>
        <begin position="139"/>
        <end position="382"/>
    </location>
</feature>
<accession>R0H6I8</accession>
<dbReference type="PROSITE" id="PS52045">
    <property type="entry name" value="NEPROSIN_PEP_CD"/>
    <property type="match status" value="1"/>
</dbReference>
<dbReference type="AlphaFoldDB" id="R0H6I8"/>
<feature type="chain" id="PRO_5004342929" description="Neprosin PEP catalytic domain-containing protein" evidence="1">
    <location>
        <begin position="20"/>
        <end position="388"/>
    </location>
</feature>
<sequence length="388" mass="44445">LMKLSFSRMLLFLLGYILCFRDIAKLNNCFVDAAKVIKTIHGDSYECVDIYKQRAFDHRTMRNHLLQHKMHWISSLKNSKQKPKSDKKFGFLWENGVGCPINTVPIQKITNDKLLRLNLHFDKYKPKGSWNFTNNQNSINKIQHHFAVARTKKGERKNYNGASMVVSVNDPEVKYPQFSSARMHVQMGDDFIQVGWTINPSLYPDFKPRSFVYTKAGKNQCYNSMCSSGIILVRRDIPLGVIRGPPTVRGAKPSAYDTYRILKDKANDRWWLEFGGINIGFWPSKIFQQSFANDIEWGGEAYTASLPGPQMGNGYFPLLDPNYDAHICNITTVDENYKIDGMVKNIETFSDNNHGYKVYEDLDSGLPVGHIIYFGGPGIILKKDKKIM</sequence>